<dbReference type="Gene3D" id="3.40.50.150">
    <property type="entry name" value="Vaccinia Virus protein VP39"/>
    <property type="match status" value="1"/>
</dbReference>
<dbReference type="Pfam" id="PF08242">
    <property type="entry name" value="Methyltransf_12"/>
    <property type="match status" value="1"/>
</dbReference>
<evidence type="ECO:0000313" key="3">
    <source>
        <dbReference type="Proteomes" id="UP000707731"/>
    </source>
</evidence>
<sequence length="222" mass="24417">MTSTVDNDHGQSFYRTNRLNGYDLVTVNAANRVLWRCPPQRLVEHYDRNVAARHLDIGPGTGYYLDHCHFPVAQPTLTLLDLNPDPLTFAAQRLARYTPATVRADLLSPLPPVPGSPFDSIGVNYVLHCLPNQSQGRGDVFARLKPLLNTDGVLFGSTVVTGGAPATVLSNAFNALYQRMGAFHNQRDTVDTLHDALAEHFGSLVLEVRGSTVLFTARKPLR</sequence>
<dbReference type="SUPFAM" id="SSF53335">
    <property type="entry name" value="S-adenosyl-L-methionine-dependent methyltransferases"/>
    <property type="match status" value="1"/>
</dbReference>
<dbReference type="EMBL" id="JADLQN010000001">
    <property type="protein sequence ID" value="MBF6354486.1"/>
    <property type="molecule type" value="Genomic_DNA"/>
</dbReference>
<dbReference type="CDD" id="cd02440">
    <property type="entry name" value="AdoMet_MTases"/>
    <property type="match status" value="1"/>
</dbReference>
<feature type="domain" description="Methyltransferase type 12" evidence="1">
    <location>
        <begin position="55"/>
        <end position="154"/>
    </location>
</feature>
<protein>
    <submittedName>
        <fullName evidence="2">Methyltransferase</fullName>
    </submittedName>
</protein>
<gene>
    <name evidence="2" type="ORF">IU449_08010</name>
</gene>
<keyword evidence="3" id="KW-1185">Reference proteome</keyword>
<comment type="caution">
    <text evidence="2">The sequence shown here is derived from an EMBL/GenBank/DDBJ whole genome shotgun (WGS) entry which is preliminary data.</text>
</comment>
<evidence type="ECO:0000313" key="2">
    <source>
        <dbReference type="EMBL" id="MBF6354486.1"/>
    </source>
</evidence>
<dbReference type="RefSeq" id="WP_195001246.1">
    <property type="nucleotide sequence ID" value="NZ_JADLQN010000001.1"/>
</dbReference>
<dbReference type="Proteomes" id="UP000707731">
    <property type="component" value="Unassembled WGS sequence"/>
</dbReference>
<reference evidence="2 3" key="1">
    <citation type="submission" date="2020-10" db="EMBL/GenBank/DDBJ databases">
        <title>Identification of Nocardia species via Next-generation sequencing and recognition of intraspecies genetic diversity.</title>
        <authorList>
            <person name="Li P."/>
            <person name="Li P."/>
            <person name="Lu B."/>
        </authorList>
    </citation>
    <scope>NUCLEOTIDE SEQUENCE [LARGE SCALE GENOMIC DNA]</scope>
    <source>
        <strain evidence="2 3">BJ06-0143</strain>
    </source>
</reference>
<dbReference type="GO" id="GO:0008168">
    <property type="term" value="F:methyltransferase activity"/>
    <property type="evidence" value="ECO:0007669"/>
    <property type="project" value="UniProtKB-KW"/>
</dbReference>
<dbReference type="PIRSF" id="PIRSF011491">
    <property type="entry name" value="Mtase_YbcY_prd"/>
    <property type="match status" value="1"/>
</dbReference>
<dbReference type="InterPro" id="IPR029063">
    <property type="entry name" value="SAM-dependent_MTases_sf"/>
</dbReference>
<name>A0ABS0D7N0_9NOCA</name>
<evidence type="ECO:0000259" key="1">
    <source>
        <dbReference type="Pfam" id="PF08242"/>
    </source>
</evidence>
<organism evidence="2 3">
    <name type="scientific">Nocardia higoensis</name>
    <dbReference type="NCBI Taxonomy" id="228599"/>
    <lineage>
        <taxon>Bacteria</taxon>
        <taxon>Bacillati</taxon>
        <taxon>Actinomycetota</taxon>
        <taxon>Actinomycetes</taxon>
        <taxon>Mycobacteriales</taxon>
        <taxon>Nocardiaceae</taxon>
        <taxon>Nocardia</taxon>
    </lineage>
</organism>
<keyword evidence="2" id="KW-0489">Methyltransferase</keyword>
<dbReference type="InterPro" id="IPR013217">
    <property type="entry name" value="Methyltransf_12"/>
</dbReference>
<dbReference type="GO" id="GO:0032259">
    <property type="term" value="P:methylation"/>
    <property type="evidence" value="ECO:0007669"/>
    <property type="project" value="UniProtKB-KW"/>
</dbReference>
<dbReference type="InterPro" id="IPR016584">
    <property type="entry name" value="MeTrfase_VrtF"/>
</dbReference>
<proteinExistence type="predicted"/>
<accession>A0ABS0D7N0</accession>
<keyword evidence="2" id="KW-0808">Transferase</keyword>